<dbReference type="SMART" id="SM00945">
    <property type="entry name" value="ProQ"/>
    <property type="match status" value="1"/>
</dbReference>
<feature type="region of interest" description="Disordered" evidence="4">
    <location>
        <begin position="166"/>
        <end position="193"/>
    </location>
</feature>
<dbReference type="InterPro" id="IPR023529">
    <property type="entry name" value="ProQ"/>
</dbReference>
<feature type="compositionally biased region" description="Low complexity" evidence="4">
    <location>
        <begin position="283"/>
        <end position="309"/>
    </location>
</feature>
<comment type="caution">
    <text evidence="6">The sequence shown here is derived from an EMBL/GenBank/DDBJ whole genome shotgun (WGS) entry which is preliminary data.</text>
</comment>
<dbReference type="SUPFAM" id="SSF48657">
    <property type="entry name" value="FinO-like"/>
    <property type="match status" value="1"/>
</dbReference>
<dbReference type="EMBL" id="JBBUTG010000009">
    <property type="protein sequence ID" value="MEK8032121.1"/>
    <property type="molecule type" value="Genomic_DNA"/>
</dbReference>
<feature type="compositionally biased region" description="Basic and acidic residues" evidence="4">
    <location>
        <begin position="250"/>
        <end position="281"/>
    </location>
</feature>
<evidence type="ECO:0000256" key="4">
    <source>
        <dbReference type="SAM" id="MobiDB-lite"/>
    </source>
</evidence>
<accession>A0ABU9BQH6</accession>
<dbReference type="InterPro" id="IPR016103">
    <property type="entry name" value="ProQ/FinO"/>
</dbReference>
<evidence type="ECO:0000259" key="5">
    <source>
        <dbReference type="SMART" id="SM00945"/>
    </source>
</evidence>
<protein>
    <submittedName>
        <fullName evidence="6">ProQ/FINO family protein</fullName>
    </submittedName>
</protein>
<proteinExistence type="predicted"/>
<dbReference type="Pfam" id="PF04352">
    <property type="entry name" value="ProQ"/>
    <property type="match status" value="1"/>
</dbReference>
<feature type="compositionally biased region" description="Polar residues" evidence="4">
    <location>
        <begin position="1"/>
        <end position="13"/>
    </location>
</feature>
<sequence length="322" mass="33895">MTANDLPTSDTAGATSPEPTAVPPTAPTTPDNAVTPDAPVASAEPSAAVEASAPTEVVAEASASTEAASVTSPASSSPQGGEPLSPAACAEKLKSMFPALFTGPAKPIKLRIQADIQTRAPGVFTKASLSGFLRRYTGGTGYLIALTRAPHRFDLDGQPAGEISAEHRQAAADELARRRQTQESRRQAEEDQRRERAQLLRAFETTTLTKDNFCALKGIAPEALDAVLAQARQEAEEFARQRPAHFHPGGRPDGRGPRPDRRPPHAGHERGGARAEHRPDPRGPQGPAGAAPSPRGPRGPQDGQRQGAPRGERGPRPPRPAR</sequence>
<evidence type="ECO:0000313" key="7">
    <source>
        <dbReference type="Proteomes" id="UP001371218"/>
    </source>
</evidence>
<evidence type="ECO:0000256" key="1">
    <source>
        <dbReference type="ARBA" id="ARBA00022490"/>
    </source>
</evidence>
<feature type="compositionally biased region" description="Low complexity" evidence="4">
    <location>
        <begin position="28"/>
        <end position="78"/>
    </location>
</feature>
<keyword evidence="1" id="KW-0963">Cytoplasm</keyword>
<dbReference type="Gene3D" id="1.10.1710.10">
    <property type="entry name" value="ProQ/FinO domain"/>
    <property type="match status" value="1"/>
</dbReference>
<evidence type="ECO:0000256" key="3">
    <source>
        <dbReference type="ARBA" id="ARBA00023186"/>
    </source>
</evidence>
<keyword evidence="3" id="KW-0143">Chaperone</keyword>
<keyword evidence="2" id="KW-0694">RNA-binding</keyword>
<dbReference type="PANTHER" id="PTHR38106">
    <property type="entry name" value="RNA CHAPERONE PROQ"/>
    <property type="match status" value="1"/>
</dbReference>
<feature type="domain" description="ProQ/FinO" evidence="5">
    <location>
        <begin position="82"/>
        <end position="191"/>
    </location>
</feature>
<feature type="region of interest" description="Disordered" evidence="4">
    <location>
        <begin position="1"/>
        <end position="86"/>
    </location>
</feature>
<dbReference type="RefSeq" id="WP_341426535.1">
    <property type="nucleotide sequence ID" value="NZ_JBBUTG010000009.1"/>
</dbReference>
<evidence type="ECO:0000313" key="6">
    <source>
        <dbReference type="EMBL" id="MEK8032121.1"/>
    </source>
</evidence>
<dbReference type="Proteomes" id="UP001371218">
    <property type="component" value="Unassembled WGS sequence"/>
</dbReference>
<evidence type="ECO:0000256" key="2">
    <source>
        <dbReference type="ARBA" id="ARBA00022884"/>
    </source>
</evidence>
<gene>
    <name evidence="6" type="ORF">AACH06_14940</name>
</gene>
<dbReference type="InterPro" id="IPR036442">
    <property type="entry name" value="ProQ/FinO_sf"/>
</dbReference>
<dbReference type="PANTHER" id="PTHR38106:SF1">
    <property type="entry name" value="RNA CHAPERONE PROQ"/>
    <property type="match status" value="1"/>
</dbReference>
<organism evidence="6 7">
    <name type="scientific">Ideonella lacteola</name>
    <dbReference type="NCBI Taxonomy" id="2984193"/>
    <lineage>
        <taxon>Bacteria</taxon>
        <taxon>Pseudomonadati</taxon>
        <taxon>Pseudomonadota</taxon>
        <taxon>Betaproteobacteria</taxon>
        <taxon>Burkholderiales</taxon>
        <taxon>Sphaerotilaceae</taxon>
        <taxon>Ideonella</taxon>
    </lineage>
</organism>
<reference evidence="6 7" key="1">
    <citation type="submission" date="2024-04" db="EMBL/GenBank/DDBJ databases">
        <title>Novel species of the genus Ideonella isolated from streams.</title>
        <authorList>
            <person name="Lu H."/>
        </authorList>
    </citation>
    <scope>NUCLEOTIDE SEQUENCE [LARGE SCALE GENOMIC DNA]</scope>
    <source>
        <strain evidence="6 7">DXS29W</strain>
    </source>
</reference>
<keyword evidence="7" id="KW-1185">Reference proteome</keyword>
<name>A0ABU9BQH6_9BURK</name>
<feature type="region of interest" description="Disordered" evidence="4">
    <location>
        <begin position="235"/>
        <end position="322"/>
    </location>
</feature>